<accession>M2NAQ2</accession>
<feature type="compositionally biased region" description="Basic and acidic residues" evidence="1">
    <location>
        <begin position="152"/>
        <end position="162"/>
    </location>
</feature>
<dbReference type="EMBL" id="KB445550">
    <property type="protein sequence ID" value="EMD01309.1"/>
    <property type="molecule type" value="Genomic_DNA"/>
</dbReference>
<dbReference type="HOGENOM" id="CLU_1635068_0_0_1"/>
<reference evidence="2 3" key="1">
    <citation type="journal article" date="2012" name="PLoS Pathog.">
        <title>Diverse lifestyles and strategies of plant pathogenesis encoded in the genomes of eighteen Dothideomycetes fungi.</title>
        <authorList>
            <person name="Ohm R.A."/>
            <person name="Feau N."/>
            <person name="Henrissat B."/>
            <person name="Schoch C.L."/>
            <person name="Horwitz B.A."/>
            <person name="Barry K.W."/>
            <person name="Condon B.J."/>
            <person name="Copeland A.C."/>
            <person name="Dhillon B."/>
            <person name="Glaser F."/>
            <person name="Hesse C.N."/>
            <person name="Kosti I."/>
            <person name="LaButti K."/>
            <person name="Lindquist E.A."/>
            <person name="Lucas S."/>
            <person name="Salamov A.A."/>
            <person name="Bradshaw R.E."/>
            <person name="Ciuffetti L."/>
            <person name="Hamelin R.C."/>
            <person name="Kema G.H.J."/>
            <person name="Lawrence C."/>
            <person name="Scott J.A."/>
            <person name="Spatafora J.W."/>
            <person name="Turgeon B.G."/>
            <person name="de Wit P.J.G.M."/>
            <person name="Zhong S."/>
            <person name="Goodwin S.B."/>
            <person name="Grigoriev I.V."/>
        </authorList>
    </citation>
    <scope>NUCLEOTIDE SEQUENCE [LARGE SCALE GENOMIC DNA]</scope>
    <source>
        <strain evidence="2 3">UAMH 10762</strain>
    </source>
</reference>
<dbReference type="GeneID" id="19107379"/>
<dbReference type="KEGG" id="bcom:BAUCODRAFT_119003"/>
<evidence type="ECO:0000313" key="2">
    <source>
        <dbReference type="EMBL" id="EMD01309.1"/>
    </source>
</evidence>
<gene>
    <name evidence="2" type="ORF">BAUCODRAFT_119003</name>
</gene>
<evidence type="ECO:0000313" key="3">
    <source>
        <dbReference type="Proteomes" id="UP000011761"/>
    </source>
</evidence>
<protein>
    <submittedName>
        <fullName evidence="2">Uncharacterized protein</fullName>
    </submittedName>
</protein>
<dbReference type="AlphaFoldDB" id="M2NAQ2"/>
<sequence length="162" mass="18329">MCKVNPDNTHHIKDHRLIVRKCSGKKRDSISGDEKGHGYKAVIIDFDTIRIEGPKGKDLQEALELLFEFTADKLRDFVRSYENMQFSHIEGEELRKDGGARIAVKQGKAMTVGKGEEVTDADATPQKSKLKRDRAESSKMTVFDVTPKKATLKKERARMPRA</sequence>
<name>M2NAQ2_BAUPA</name>
<evidence type="ECO:0000256" key="1">
    <source>
        <dbReference type="SAM" id="MobiDB-lite"/>
    </source>
</evidence>
<organism evidence="2 3">
    <name type="scientific">Baudoinia panamericana (strain UAMH 10762)</name>
    <name type="common">Angels' share fungus</name>
    <name type="synonym">Baudoinia compniacensis (strain UAMH 10762)</name>
    <dbReference type="NCBI Taxonomy" id="717646"/>
    <lineage>
        <taxon>Eukaryota</taxon>
        <taxon>Fungi</taxon>
        <taxon>Dikarya</taxon>
        <taxon>Ascomycota</taxon>
        <taxon>Pezizomycotina</taxon>
        <taxon>Dothideomycetes</taxon>
        <taxon>Dothideomycetidae</taxon>
        <taxon>Mycosphaerellales</taxon>
        <taxon>Teratosphaeriaceae</taxon>
        <taxon>Baudoinia</taxon>
    </lineage>
</organism>
<proteinExistence type="predicted"/>
<dbReference type="RefSeq" id="XP_007672493.1">
    <property type="nucleotide sequence ID" value="XM_007674303.1"/>
</dbReference>
<keyword evidence="3" id="KW-1185">Reference proteome</keyword>
<dbReference type="Proteomes" id="UP000011761">
    <property type="component" value="Unassembled WGS sequence"/>
</dbReference>
<feature type="region of interest" description="Disordered" evidence="1">
    <location>
        <begin position="107"/>
        <end position="162"/>
    </location>
</feature>